<dbReference type="Pfam" id="PF17932">
    <property type="entry name" value="TetR_C_24"/>
    <property type="match status" value="1"/>
</dbReference>
<feature type="domain" description="HTH tetR-type" evidence="5">
    <location>
        <begin position="16"/>
        <end position="76"/>
    </location>
</feature>
<evidence type="ECO:0000313" key="6">
    <source>
        <dbReference type="EMBL" id="SEL84894.1"/>
    </source>
</evidence>
<dbReference type="EMBL" id="FOAZ01000014">
    <property type="protein sequence ID" value="SEL84894.1"/>
    <property type="molecule type" value="Genomic_DNA"/>
</dbReference>
<evidence type="ECO:0000256" key="4">
    <source>
        <dbReference type="PROSITE-ProRule" id="PRU00335"/>
    </source>
</evidence>
<dbReference type="PROSITE" id="PS50977">
    <property type="entry name" value="HTH_TETR_2"/>
    <property type="match status" value="2"/>
</dbReference>
<keyword evidence="2 4" id="KW-0238">DNA-binding</keyword>
<protein>
    <submittedName>
        <fullName evidence="6">DNA-binding transcriptional regulator, AcrR family</fullName>
    </submittedName>
</protein>
<keyword evidence="1" id="KW-0805">Transcription regulation</keyword>
<dbReference type="SUPFAM" id="SSF48498">
    <property type="entry name" value="Tetracyclin repressor-like, C-terminal domain"/>
    <property type="match status" value="1"/>
</dbReference>
<organism evidence="6 7">
    <name type="scientific">Streptacidiphilus jiangxiensis</name>
    <dbReference type="NCBI Taxonomy" id="235985"/>
    <lineage>
        <taxon>Bacteria</taxon>
        <taxon>Bacillati</taxon>
        <taxon>Actinomycetota</taxon>
        <taxon>Actinomycetes</taxon>
        <taxon>Kitasatosporales</taxon>
        <taxon>Streptomycetaceae</taxon>
        <taxon>Streptacidiphilus</taxon>
    </lineage>
</organism>
<evidence type="ECO:0000256" key="3">
    <source>
        <dbReference type="ARBA" id="ARBA00023163"/>
    </source>
</evidence>
<dbReference type="AlphaFoldDB" id="A0A1H7TKG2"/>
<dbReference type="PRINTS" id="PR00455">
    <property type="entry name" value="HTHTETR"/>
</dbReference>
<dbReference type="InterPro" id="IPR009057">
    <property type="entry name" value="Homeodomain-like_sf"/>
</dbReference>
<sequence>MDTGTTATPARGTRPRNRRELILAAARELFYRRGYANVAMSDIAEAVAIGPSALYRHFRGKQELLHAVVDEAVDSCLGGLFHAPAGDLDALVGSFAASSLGRRELGVLWQREARHLPAEQHAELAGRVHAARTVLVEQLTAHRPELDPARAELLAWSVLGIAVSIGYQHVELPGPQYRALLATLMRRIGTADLPAVGDRPVEGPADAPALTHRSRRESLLSAATGLFAQRGYAVVSLEETGAAVGIAGPSIYHHFASKTEILATALNRSAERLYLDVSEVLTASPDAAGALSLLVRRYAEFALAHRHLVALIVTETEHLPEEEQARIRQVQRDYIEEWLHLLRTVHPTMPAEEARVRVQAVLTVVNDVARTPRLRGRPGLGAGLHRLGCDLLDVETC</sequence>
<dbReference type="InterPro" id="IPR050109">
    <property type="entry name" value="HTH-type_TetR-like_transc_reg"/>
</dbReference>
<dbReference type="GO" id="GO:0000976">
    <property type="term" value="F:transcription cis-regulatory region binding"/>
    <property type="evidence" value="ECO:0007669"/>
    <property type="project" value="TreeGrafter"/>
</dbReference>
<dbReference type="RefSeq" id="WP_042460308.1">
    <property type="nucleotide sequence ID" value="NZ_BBPN01000067.1"/>
</dbReference>
<dbReference type="GO" id="GO:0003700">
    <property type="term" value="F:DNA-binding transcription factor activity"/>
    <property type="evidence" value="ECO:0007669"/>
    <property type="project" value="TreeGrafter"/>
</dbReference>
<reference evidence="7" key="1">
    <citation type="submission" date="2016-10" db="EMBL/GenBank/DDBJ databases">
        <authorList>
            <person name="Varghese N."/>
        </authorList>
    </citation>
    <scope>NUCLEOTIDE SEQUENCE [LARGE SCALE GENOMIC DNA]</scope>
    <source>
        <strain evidence="7">DSM 45096 / BCRC 16803 / CGMCC 4.1857 / CIP 109030 / JCM 12277 / KCTC 19219 / NBRC 100920 / 33214</strain>
    </source>
</reference>
<feature type="DNA-binding region" description="H-T-H motif" evidence="4">
    <location>
        <begin position="236"/>
        <end position="255"/>
    </location>
</feature>
<proteinExistence type="predicted"/>
<evidence type="ECO:0000256" key="2">
    <source>
        <dbReference type="ARBA" id="ARBA00023125"/>
    </source>
</evidence>
<feature type="DNA-binding region" description="H-T-H motif" evidence="4">
    <location>
        <begin position="39"/>
        <end position="58"/>
    </location>
</feature>
<dbReference type="eggNOG" id="COG1309">
    <property type="taxonomic scope" value="Bacteria"/>
</dbReference>
<dbReference type="InterPro" id="IPR036271">
    <property type="entry name" value="Tet_transcr_reg_TetR-rel_C_sf"/>
</dbReference>
<dbReference type="InterPro" id="IPR001647">
    <property type="entry name" value="HTH_TetR"/>
</dbReference>
<dbReference type="SUPFAM" id="SSF46689">
    <property type="entry name" value="Homeodomain-like"/>
    <property type="match status" value="2"/>
</dbReference>
<dbReference type="InterPro" id="IPR041490">
    <property type="entry name" value="KstR2_TetR_C"/>
</dbReference>
<keyword evidence="3" id="KW-0804">Transcription</keyword>
<dbReference type="Pfam" id="PF00440">
    <property type="entry name" value="TetR_N"/>
    <property type="match status" value="2"/>
</dbReference>
<dbReference type="PANTHER" id="PTHR30055">
    <property type="entry name" value="HTH-TYPE TRANSCRIPTIONAL REGULATOR RUTR"/>
    <property type="match status" value="1"/>
</dbReference>
<dbReference type="PANTHER" id="PTHR30055:SF234">
    <property type="entry name" value="HTH-TYPE TRANSCRIPTIONAL REGULATOR BETI"/>
    <property type="match status" value="1"/>
</dbReference>
<keyword evidence="7" id="KW-1185">Reference proteome</keyword>
<dbReference type="Proteomes" id="UP000183015">
    <property type="component" value="Unassembled WGS sequence"/>
</dbReference>
<evidence type="ECO:0000256" key="1">
    <source>
        <dbReference type="ARBA" id="ARBA00023015"/>
    </source>
</evidence>
<dbReference type="Gene3D" id="1.10.10.60">
    <property type="entry name" value="Homeodomain-like"/>
    <property type="match status" value="2"/>
</dbReference>
<evidence type="ECO:0000259" key="5">
    <source>
        <dbReference type="PROSITE" id="PS50977"/>
    </source>
</evidence>
<name>A0A1H7TKG2_STRJI</name>
<evidence type="ECO:0000313" key="7">
    <source>
        <dbReference type="Proteomes" id="UP000183015"/>
    </source>
</evidence>
<feature type="domain" description="HTH tetR-type" evidence="5">
    <location>
        <begin position="213"/>
        <end position="273"/>
    </location>
</feature>
<gene>
    <name evidence="6" type="ORF">SAMN05414137_11421</name>
</gene>
<accession>A0A1H7TKG2</accession>
<dbReference type="Gene3D" id="1.10.357.10">
    <property type="entry name" value="Tetracycline Repressor, domain 2"/>
    <property type="match status" value="2"/>
</dbReference>